<name>A0A921N174_9FIRM</name>
<organism evidence="2 3">
    <name type="scientific">Romboutsia timonensis</name>
    <dbReference type="NCBI Taxonomy" id="1776391"/>
    <lineage>
        <taxon>Bacteria</taxon>
        <taxon>Bacillati</taxon>
        <taxon>Bacillota</taxon>
        <taxon>Clostridia</taxon>
        <taxon>Peptostreptococcales</taxon>
        <taxon>Peptostreptococcaceae</taxon>
        <taxon>Romboutsia</taxon>
    </lineage>
</organism>
<feature type="domain" description="DUF5659" evidence="1">
    <location>
        <begin position="5"/>
        <end position="55"/>
    </location>
</feature>
<accession>A0A921N174</accession>
<dbReference type="Proteomes" id="UP000776700">
    <property type="component" value="Unassembled WGS sequence"/>
</dbReference>
<dbReference type="InterPro" id="IPR043718">
    <property type="entry name" value="DUF5659"/>
</dbReference>
<gene>
    <name evidence="2" type="ORF">K8V90_06895</name>
</gene>
<reference evidence="2" key="2">
    <citation type="submission" date="2021-09" db="EMBL/GenBank/DDBJ databases">
        <authorList>
            <person name="Gilroy R."/>
        </authorList>
    </citation>
    <scope>NUCLEOTIDE SEQUENCE</scope>
    <source>
        <strain evidence="2">1277</strain>
    </source>
</reference>
<evidence type="ECO:0000259" key="1">
    <source>
        <dbReference type="Pfam" id="PF18903"/>
    </source>
</evidence>
<protein>
    <submittedName>
        <fullName evidence="2">DUF5659 domain-containing protein</fullName>
    </submittedName>
</protein>
<evidence type="ECO:0000313" key="2">
    <source>
        <dbReference type="EMBL" id="HJG96810.1"/>
    </source>
</evidence>
<evidence type="ECO:0000313" key="3">
    <source>
        <dbReference type="Proteomes" id="UP000776700"/>
    </source>
</evidence>
<proteinExistence type="predicted"/>
<comment type="caution">
    <text evidence="2">The sequence shown here is derived from an EMBL/GenBank/DDBJ whole genome shotgun (WGS) entry which is preliminary data.</text>
</comment>
<reference evidence="2" key="1">
    <citation type="journal article" date="2021" name="PeerJ">
        <title>Extensive microbial diversity within the chicken gut microbiome revealed by metagenomics and culture.</title>
        <authorList>
            <person name="Gilroy R."/>
            <person name="Ravi A."/>
            <person name="Getino M."/>
            <person name="Pursley I."/>
            <person name="Horton D.L."/>
            <person name="Alikhan N.F."/>
            <person name="Baker D."/>
            <person name="Gharbi K."/>
            <person name="Hall N."/>
            <person name="Watson M."/>
            <person name="Adriaenssens E.M."/>
            <person name="Foster-Nyarko E."/>
            <person name="Jarju S."/>
            <person name="Secka A."/>
            <person name="Antonio M."/>
            <person name="Oren A."/>
            <person name="Chaudhuri R.R."/>
            <person name="La Ragione R."/>
            <person name="Hildebrand F."/>
            <person name="Pallen M.J."/>
        </authorList>
    </citation>
    <scope>NUCLEOTIDE SEQUENCE</scope>
    <source>
        <strain evidence="2">1277</strain>
    </source>
</reference>
<sequence length="63" mass="7711">MKRQRRYYALNSKELANSLAYIGFTYMKFDDYKYGKVYSFENTQELHDAIKELNKLKNRFENN</sequence>
<dbReference type="AlphaFoldDB" id="A0A921N174"/>
<dbReference type="EMBL" id="DYUB01000215">
    <property type="protein sequence ID" value="HJG96810.1"/>
    <property type="molecule type" value="Genomic_DNA"/>
</dbReference>
<dbReference type="Pfam" id="PF18903">
    <property type="entry name" value="DUF5659"/>
    <property type="match status" value="1"/>
</dbReference>